<protein>
    <submittedName>
        <fullName evidence="1">Uncharacterized protein</fullName>
    </submittedName>
</protein>
<proteinExistence type="predicted"/>
<reference evidence="1" key="1">
    <citation type="journal article" date="2018" name="MSphere">
        <title>Ultrasensitive Capture of Human Herpes Simplex Virus Genomes Directly from Clinical Samples Reveals Extraordinarily Limited Evolution in Cell Culture.</title>
        <authorList>
            <person name="Greninger A.L."/>
            <person name="Roychoudhury P."/>
            <person name="Xie H."/>
            <person name="Casto A."/>
            <person name="Cent A."/>
            <person name="Pepper G."/>
            <person name="Koelle D.M."/>
            <person name="Huang M.L."/>
            <person name="Wald A."/>
            <person name="Johnston C."/>
            <person name="Jerome K.R."/>
        </authorList>
    </citation>
    <scope>NUCLEOTIDE SEQUENCE</scope>
    <source>
        <strain evidence="1">2011-16318</strain>
    </source>
</reference>
<dbReference type="EMBL" id="MG999856">
    <property type="protein sequence ID" value="AWW09481.1"/>
    <property type="molecule type" value="Genomic_DNA"/>
</dbReference>
<name>A0A2Z4H401_HHV1</name>
<evidence type="ECO:0000313" key="1">
    <source>
        <dbReference type="EMBL" id="AWW09481.1"/>
    </source>
</evidence>
<organismHost>
    <name type="scientific">Homo sapiens</name>
    <name type="common">Human</name>
    <dbReference type="NCBI Taxonomy" id="9606"/>
</organismHost>
<sequence>MAWFASPRPSRNLKFLPSTRLRISCSTSRSTTCLTLFTTVCRASRLVMMVSSRPMAVGTAWSTYCRVSSSAMTRSVAARYVSCMMVRAVSDPSARFRAEKAA</sequence>
<organism evidence="1">
    <name type="scientific">Human herpesvirus 1</name>
    <name type="common">HHV-1</name>
    <name type="synonym">Human herpes simplex virus 1</name>
    <dbReference type="NCBI Taxonomy" id="10298"/>
    <lineage>
        <taxon>Viruses</taxon>
        <taxon>Duplodnaviria</taxon>
        <taxon>Heunggongvirae</taxon>
        <taxon>Peploviricota</taxon>
        <taxon>Herviviricetes</taxon>
        <taxon>Herpesvirales</taxon>
        <taxon>Orthoherpesviridae</taxon>
        <taxon>Alphaherpesvirinae</taxon>
        <taxon>Simplexvirus</taxon>
        <taxon>Simplexvirus humanalpha1</taxon>
    </lineage>
</organism>
<accession>A0A2Z4H401</accession>